<protein>
    <submittedName>
        <fullName evidence="1">Uncharacterized protein</fullName>
    </submittedName>
</protein>
<dbReference type="EMBL" id="JXJU01000031">
    <property type="protein sequence ID" value="PCR98699.1"/>
    <property type="molecule type" value="Genomic_DNA"/>
</dbReference>
<dbReference type="AlphaFoldDB" id="A0A2A5RHW4"/>
<gene>
    <name evidence="1" type="ORF">RT41_GL001177</name>
</gene>
<dbReference type="Proteomes" id="UP000218181">
    <property type="component" value="Unassembled WGS sequence"/>
</dbReference>
<evidence type="ECO:0000313" key="2">
    <source>
        <dbReference type="Proteomes" id="UP000218181"/>
    </source>
</evidence>
<reference evidence="1 2" key="1">
    <citation type="submission" date="2014-12" db="EMBL/GenBank/DDBJ databases">
        <title>Draft genome sequences of 10 type strains of Lactococcus.</title>
        <authorList>
            <person name="Sun Z."/>
            <person name="Zhong Z."/>
            <person name="Liu W."/>
            <person name="Zhang W."/>
            <person name="Zhang H."/>
        </authorList>
    </citation>
    <scope>NUCLEOTIDE SEQUENCE [LARGE SCALE GENOMIC DNA]</scope>
    <source>
        <strain evidence="1 2">JCM 16395</strain>
    </source>
</reference>
<keyword evidence="2" id="KW-1185">Reference proteome</keyword>
<comment type="caution">
    <text evidence="1">The sequence shown here is derived from an EMBL/GenBank/DDBJ whole genome shotgun (WGS) entry which is preliminary data.</text>
</comment>
<evidence type="ECO:0000313" key="1">
    <source>
        <dbReference type="EMBL" id="PCR98699.1"/>
    </source>
</evidence>
<proteinExistence type="predicted"/>
<name>A0A2A5RHW4_9LACT</name>
<sequence>MSDLSFFINKILKMTEKRRQVGTFIIFPKSLLETFLSSFN</sequence>
<accession>A0A2A5RHW4</accession>
<organism evidence="1 2">
    <name type="scientific">Lactococcus fujiensis JCM 16395</name>
    <dbReference type="NCBI Taxonomy" id="1291764"/>
    <lineage>
        <taxon>Bacteria</taxon>
        <taxon>Bacillati</taxon>
        <taxon>Bacillota</taxon>
        <taxon>Bacilli</taxon>
        <taxon>Lactobacillales</taxon>
        <taxon>Streptococcaceae</taxon>
        <taxon>Lactococcus</taxon>
    </lineage>
</organism>